<accession>A0A7U2F2U1</accession>
<dbReference type="KEGG" id="pno:SNOG_08862"/>
<dbReference type="InterPro" id="IPR036514">
    <property type="entry name" value="SGNH_hydro_sf"/>
</dbReference>
<evidence type="ECO:0000313" key="1">
    <source>
        <dbReference type="EMBL" id="QRC97357.1"/>
    </source>
</evidence>
<dbReference type="OrthoDB" id="2150942at2759"/>
<evidence type="ECO:0000313" key="2">
    <source>
        <dbReference type="Proteomes" id="UP000663193"/>
    </source>
</evidence>
<proteinExistence type="predicted"/>
<gene>
    <name evidence="1" type="ORF">JI435_088620</name>
</gene>
<keyword evidence="2" id="KW-1185">Reference proteome</keyword>
<dbReference type="RefSeq" id="XP_001799166.1">
    <property type="nucleotide sequence ID" value="XM_001799114.1"/>
</dbReference>
<dbReference type="OMA" id="VAFWLNH"/>
<dbReference type="Proteomes" id="UP000663193">
    <property type="component" value="Chromosome 7"/>
</dbReference>
<dbReference type="Gene3D" id="3.40.50.1110">
    <property type="entry name" value="SGNH hydrolase"/>
    <property type="match status" value="1"/>
</dbReference>
<dbReference type="AlphaFoldDB" id="A0A7U2F2U1"/>
<dbReference type="VEuPathDB" id="FungiDB:JI435_088620"/>
<reference evidence="2" key="1">
    <citation type="journal article" date="2021" name="BMC Genomics">
        <title>Chromosome-level genome assembly and manually-curated proteome of model necrotroph Parastagonospora nodorum Sn15 reveals a genome-wide trove of candidate effector homologs, and redundancy of virulence-related functions within an accessory chromosome.</title>
        <authorList>
            <person name="Bertazzoni S."/>
            <person name="Jones D.A.B."/>
            <person name="Phan H.T."/>
            <person name="Tan K.-C."/>
            <person name="Hane J.K."/>
        </authorList>
    </citation>
    <scope>NUCLEOTIDE SEQUENCE [LARGE SCALE GENOMIC DNA]</scope>
    <source>
        <strain evidence="2">SN15 / ATCC MYA-4574 / FGSC 10173)</strain>
    </source>
</reference>
<name>A0A7U2F2U1_PHANO</name>
<organism evidence="1 2">
    <name type="scientific">Phaeosphaeria nodorum (strain SN15 / ATCC MYA-4574 / FGSC 10173)</name>
    <name type="common">Glume blotch fungus</name>
    <name type="synonym">Parastagonospora nodorum</name>
    <dbReference type="NCBI Taxonomy" id="321614"/>
    <lineage>
        <taxon>Eukaryota</taxon>
        <taxon>Fungi</taxon>
        <taxon>Dikarya</taxon>
        <taxon>Ascomycota</taxon>
        <taxon>Pezizomycotina</taxon>
        <taxon>Dothideomycetes</taxon>
        <taxon>Pleosporomycetidae</taxon>
        <taxon>Pleosporales</taxon>
        <taxon>Pleosporineae</taxon>
        <taxon>Phaeosphaeriaceae</taxon>
        <taxon>Parastagonospora</taxon>
    </lineage>
</organism>
<protein>
    <submittedName>
        <fullName evidence="1">Uncharacterized protein</fullName>
    </submittedName>
</protein>
<dbReference type="EMBL" id="CP069029">
    <property type="protein sequence ID" value="QRC97357.1"/>
    <property type="molecule type" value="Genomic_DNA"/>
</dbReference>
<sequence>MAAYPSEKEPMRKINTSKFYFEYKGHPIEDLERFKEITLAERPDKPIVYLAGDSSLDNKFWLHKTVEEIGVDVPKIYEKTLEKPLPKPDVSFWLNHVLGERATCINTAVEESMLRERDEKLLTHDEFIRDNIRAEDVLIVSIGANDIALKPLPCTMRHMLQLAWLTPRKSLENHTASSLQYFKNLFGTKIQDYVTRVTAKTKPRAVIVCMIYFPLEAQFNQKSWAEWQLKALGYNWFPGQLQTAIRAMYEIATKEIRVEGTEIVPCALHEVLDGKCADDYEARVEPNHEGGRKMAVRFEELLEGRLDTTNESVAGSDTVDKTLDLIV</sequence>